<reference evidence="1 2" key="1">
    <citation type="submission" date="2021-06" db="EMBL/GenBank/DDBJ databases">
        <authorList>
            <person name="Kallberg Y."/>
            <person name="Tangrot J."/>
            <person name="Rosling A."/>
        </authorList>
    </citation>
    <scope>NUCLEOTIDE SEQUENCE [LARGE SCALE GENOMIC DNA]</scope>
    <source>
        <strain evidence="1 2">120-4 pot B 10/14</strain>
    </source>
</reference>
<dbReference type="Proteomes" id="UP000789901">
    <property type="component" value="Unassembled WGS sequence"/>
</dbReference>
<keyword evidence="2" id="KW-1185">Reference proteome</keyword>
<name>A0ABN7VWR1_GIGMA</name>
<gene>
    <name evidence="1" type="ORF">GMARGA_LOCUS23783</name>
</gene>
<accession>A0ABN7VWR1</accession>
<organism evidence="1 2">
    <name type="scientific">Gigaspora margarita</name>
    <dbReference type="NCBI Taxonomy" id="4874"/>
    <lineage>
        <taxon>Eukaryota</taxon>
        <taxon>Fungi</taxon>
        <taxon>Fungi incertae sedis</taxon>
        <taxon>Mucoromycota</taxon>
        <taxon>Glomeromycotina</taxon>
        <taxon>Glomeromycetes</taxon>
        <taxon>Diversisporales</taxon>
        <taxon>Gigasporaceae</taxon>
        <taxon>Gigaspora</taxon>
    </lineage>
</organism>
<proteinExistence type="predicted"/>
<dbReference type="EMBL" id="CAJVQB010024412">
    <property type="protein sequence ID" value="CAG8804090.1"/>
    <property type="molecule type" value="Genomic_DNA"/>
</dbReference>
<sequence>MFTGKFIIENLEQFIIAFHITVIATNDPDQEYEADEISLNVPIYNSFTNTKQVIIKLRILYSTHAPHSTYICSKNSIKPVEATDIDFIYAPNVNVVHNMHESPLITVPGHHSDFDIIIDEIESQVLQTLQTPKKGRKLTTSLHSLHSTIFIYNLNKSVTSNSDLSPAGVETTQLLKGKKRLSDLGSGLSRFEC</sequence>
<comment type="caution">
    <text evidence="1">The sequence shown here is derived from an EMBL/GenBank/DDBJ whole genome shotgun (WGS) entry which is preliminary data.</text>
</comment>
<evidence type="ECO:0000313" key="1">
    <source>
        <dbReference type="EMBL" id="CAG8804090.1"/>
    </source>
</evidence>
<evidence type="ECO:0000313" key="2">
    <source>
        <dbReference type="Proteomes" id="UP000789901"/>
    </source>
</evidence>
<protein>
    <submittedName>
        <fullName evidence="1">33971_t:CDS:1</fullName>
    </submittedName>
</protein>